<evidence type="ECO:0000313" key="5">
    <source>
        <dbReference type="Proteomes" id="UP000772618"/>
    </source>
</evidence>
<dbReference type="Gene3D" id="3.40.50.720">
    <property type="entry name" value="NAD(P)-binding Rossmann-like Domain"/>
    <property type="match status" value="1"/>
</dbReference>
<dbReference type="Pfam" id="PF08338">
    <property type="entry name" value="DUF1731"/>
    <property type="match status" value="1"/>
</dbReference>
<name>A0ABS5VU77_9BACT</name>
<keyword evidence="5" id="KW-1185">Reference proteome</keyword>
<dbReference type="Pfam" id="PF01370">
    <property type="entry name" value="Epimerase"/>
    <property type="match status" value="1"/>
</dbReference>
<sequence length="304" mass="33392">MNASKRILLTGASGLIGSRLTEMLLQKGYEVSHLSRHKSNTSKVKTFVWNIESGAIEKGALDGIDTIIHLAGAGVADKRWTNSRKKEILESRTKSTALLFNELKKENAPVKNFISASAIGYYGFDNNSKLFDENDKPGSGFLAEVTSAWEAEADKIEQLGIRLVKLRIGIVLSKKGGALEPMAKAVKFLVGSPLGSGDQYMSWIHIEDLCQMFIHAVENTEVRGAFNAVAPNPVTNKEMTEAIAKQLRKPMIFPSVPAFVLKAIFGEMGDVVLKGNKVSSKKIQETRFNYKFTTLDKALKDLLA</sequence>
<dbReference type="EMBL" id="JAHESD010000030">
    <property type="protein sequence ID" value="MBT1704377.1"/>
    <property type="molecule type" value="Genomic_DNA"/>
</dbReference>
<evidence type="ECO:0000259" key="3">
    <source>
        <dbReference type="Pfam" id="PF08338"/>
    </source>
</evidence>
<protein>
    <submittedName>
        <fullName evidence="4">TIGR01777 family oxidoreductase</fullName>
    </submittedName>
</protein>
<evidence type="ECO:0000313" key="4">
    <source>
        <dbReference type="EMBL" id="MBT1704377.1"/>
    </source>
</evidence>
<dbReference type="InterPro" id="IPR013549">
    <property type="entry name" value="DUF1731"/>
</dbReference>
<dbReference type="RefSeq" id="WP_254154333.1">
    <property type="nucleotide sequence ID" value="NZ_JAHESD010000030.1"/>
</dbReference>
<dbReference type="PANTHER" id="PTHR11092">
    <property type="entry name" value="SUGAR NUCLEOTIDE EPIMERASE RELATED"/>
    <property type="match status" value="1"/>
</dbReference>
<feature type="domain" description="DUF1731" evidence="3">
    <location>
        <begin position="256"/>
        <end position="302"/>
    </location>
</feature>
<dbReference type="SUPFAM" id="SSF51735">
    <property type="entry name" value="NAD(P)-binding Rossmann-fold domains"/>
    <property type="match status" value="1"/>
</dbReference>
<dbReference type="InterPro" id="IPR001509">
    <property type="entry name" value="Epimerase_deHydtase"/>
</dbReference>
<evidence type="ECO:0000259" key="2">
    <source>
        <dbReference type="Pfam" id="PF01370"/>
    </source>
</evidence>
<comment type="similarity">
    <text evidence="1">Belongs to the NAD(P)-dependent epimerase/dehydratase family. SDR39U1 subfamily.</text>
</comment>
<dbReference type="CDD" id="cd05242">
    <property type="entry name" value="SDR_a8"/>
    <property type="match status" value="1"/>
</dbReference>
<comment type="caution">
    <text evidence="4">The sequence shown here is derived from an EMBL/GenBank/DDBJ whole genome shotgun (WGS) entry which is preliminary data.</text>
</comment>
<accession>A0ABS5VU77</accession>
<feature type="domain" description="NAD-dependent epimerase/dehydratase" evidence="2">
    <location>
        <begin position="7"/>
        <end position="226"/>
    </location>
</feature>
<reference evidence="4 5" key="1">
    <citation type="submission" date="2021-05" db="EMBL/GenBank/DDBJ databases">
        <title>A Polyphasic approach of four new species of the genus Ohtaekwangia: Ohtaekwangia histidinii sp. nov., Ohtaekwangia cretensis sp. nov., Ohtaekwangia indiensis sp. nov., Ohtaekwangia reichenbachii sp. nov. from diverse environment.</title>
        <authorList>
            <person name="Octaviana S."/>
        </authorList>
    </citation>
    <scope>NUCLEOTIDE SEQUENCE [LARGE SCALE GENOMIC DNA]</scope>
    <source>
        <strain evidence="4 5">PWU20</strain>
    </source>
</reference>
<organism evidence="4 5">
    <name type="scientific">Chryseosolibacter indicus</name>
    <dbReference type="NCBI Taxonomy" id="2782351"/>
    <lineage>
        <taxon>Bacteria</taxon>
        <taxon>Pseudomonadati</taxon>
        <taxon>Bacteroidota</taxon>
        <taxon>Cytophagia</taxon>
        <taxon>Cytophagales</taxon>
        <taxon>Chryseotaleaceae</taxon>
        <taxon>Chryseosolibacter</taxon>
    </lineage>
</organism>
<dbReference type="InterPro" id="IPR036291">
    <property type="entry name" value="NAD(P)-bd_dom_sf"/>
</dbReference>
<dbReference type="Proteomes" id="UP000772618">
    <property type="component" value="Unassembled WGS sequence"/>
</dbReference>
<dbReference type="NCBIfam" id="TIGR01777">
    <property type="entry name" value="yfcH"/>
    <property type="match status" value="1"/>
</dbReference>
<dbReference type="PANTHER" id="PTHR11092:SF0">
    <property type="entry name" value="EPIMERASE FAMILY PROTEIN SDR39U1"/>
    <property type="match status" value="1"/>
</dbReference>
<proteinExistence type="inferred from homology"/>
<evidence type="ECO:0000256" key="1">
    <source>
        <dbReference type="ARBA" id="ARBA00009353"/>
    </source>
</evidence>
<gene>
    <name evidence="4" type="ORF">KK060_13865</name>
</gene>
<dbReference type="InterPro" id="IPR010099">
    <property type="entry name" value="SDR39U1"/>
</dbReference>